<dbReference type="InterPro" id="IPR039697">
    <property type="entry name" value="Alcohol_dehydrogenase_Fe"/>
</dbReference>
<name>A0A931J3Q5_9BURK</name>
<accession>A0A931J3Q5</accession>
<comment type="cofactor">
    <cofactor evidence="1">
        <name>Fe cation</name>
        <dbReference type="ChEBI" id="CHEBI:24875"/>
    </cofactor>
</comment>
<evidence type="ECO:0000256" key="1">
    <source>
        <dbReference type="ARBA" id="ARBA00001962"/>
    </source>
</evidence>
<dbReference type="Pfam" id="PF25137">
    <property type="entry name" value="ADH_Fe_C"/>
    <property type="match status" value="1"/>
</dbReference>
<comment type="caution">
    <text evidence="7">The sequence shown here is derived from an EMBL/GenBank/DDBJ whole genome shotgun (WGS) entry which is preliminary data.</text>
</comment>
<feature type="compositionally biased region" description="Low complexity" evidence="4">
    <location>
        <begin position="404"/>
        <end position="414"/>
    </location>
</feature>
<evidence type="ECO:0000313" key="7">
    <source>
        <dbReference type="EMBL" id="MBH9579036.1"/>
    </source>
</evidence>
<dbReference type="GO" id="GO:0046872">
    <property type="term" value="F:metal ion binding"/>
    <property type="evidence" value="ECO:0007669"/>
    <property type="project" value="InterPro"/>
</dbReference>
<reference evidence="7" key="1">
    <citation type="submission" date="2020-12" db="EMBL/GenBank/DDBJ databases">
        <title>The genome sequence of Inhella sp. 1Y17.</title>
        <authorList>
            <person name="Liu Y."/>
        </authorList>
    </citation>
    <scope>NUCLEOTIDE SEQUENCE</scope>
    <source>
        <strain evidence="7">1Y17</strain>
    </source>
</reference>
<dbReference type="Gene3D" id="3.40.50.1970">
    <property type="match status" value="1"/>
</dbReference>
<keyword evidence="3" id="KW-0560">Oxidoreductase</keyword>
<protein>
    <submittedName>
        <fullName evidence="7">Iron-containing alcohol dehydrogenase</fullName>
    </submittedName>
</protein>
<sequence length="422" mass="44621">MKGAGKVTRYIPIPQPTLLVGPGSSTRLGEAVAGFGHHKLLVVTDAILAKMGLLKGLTDALTAGGAEFVVFDEITPDAPIPLIERGIKAFKDNDCDAIVAFGGGSSIDAAKAMCMAIANPKPLRKLAGYFKGRHNPVTLYAVPTTAGTGSEVTVAAVISDPERKDKIVVVDPRLVPRMAALDPQLMTGLPPHITAATGIDALTHAVEAFVGNWATEYTDGLALAAVGLIFGNLRTAYRDGKNLVARENMALASTYAGMAFTRANVGYVHAIAHQFGGRYHTPHGLANAIMLPLVLRFSAPAIVPRLAKLAVRAKLGEAYERDDDLAERFLEAIEQLNRDLGIPTQLAALQEADIPDIARAARLEADTGYPVPRYMTQEQCELLIRQVLPPAAEGAAKPARKKAAAPAKSAPAKKAAPRKKTA</sequence>
<comment type="similarity">
    <text evidence="2">Belongs to the iron-containing alcohol dehydrogenase family.</text>
</comment>
<dbReference type="FunFam" id="3.40.50.1970:FF:000003">
    <property type="entry name" value="Alcohol dehydrogenase, iron-containing"/>
    <property type="match status" value="1"/>
</dbReference>
<proteinExistence type="inferred from homology"/>
<evidence type="ECO:0000259" key="6">
    <source>
        <dbReference type="Pfam" id="PF25137"/>
    </source>
</evidence>
<dbReference type="InterPro" id="IPR001670">
    <property type="entry name" value="ADH_Fe/GldA"/>
</dbReference>
<dbReference type="Pfam" id="PF00465">
    <property type="entry name" value="Fe-ADH"/>
    <property type="match status" value="1"/>
</dbReference>
<dbReference type="Gene3D" id="1.20.1090.10">
    <property type="entry name" value="Dehydroquinate synthase-like - alpha domain"/>
    <property type="match status" value="1"/>
</dbReference>
<dbReference type="Proteomes" id="UP000613266">
    <property type="component" value="Unassembled WGS sequence"/>
</dbReference>
<dbReference type="EMBL" id="JAEDAK010000017">
    <property type="protein sequence ID" value="MBH9579036.1"/>
    <property type="molecule type" value="Genomic_DNA"/>
</dbReference>
<dbReference type="SUPFAM" id="SSF56796">
    <property type="entry name" value="Dehydroquinate synthase-like"/>
    <property type="match status" value="1"/>
</dbReference>
<keyword evidence="8" id="KW-1185">Reference proteome</keyword>
<gene>
    <name evidence="7" type="ORF">I7X39_19265</name>
</gene>
<evidence type="ECO:0000256" key="2">
    <source>
        <dbReference type="ARBA" id="ARBA00007358"/>
    </source>
</evidence>
<dbReference type="PANTHER" id="PTHR11496:SF102">
    <property type="entry name" value="ALCOHOL DEHYDROGENASE 4"/>
    <property type="match status" value="1"/>
</dbReference>
<dbReference type="PANTHER" id="PTHR11496">
    <property type="entry name" value="ALCOHOL DEHYDROGENASE"/>
    <property type="match status" value="1"/>
</dbReference>
<dbReference type="GO" id="GO:0004022">
    <property type="term" value="F:alcohol dehydrogenase (NAD+) activity"/>
    <property type="evidence" value="ECO:0007669"/>
    <property type="project" value="TreeGrafter"/>
</dbReference>
<feature type="region of interest" description="Disordered" evidence="4">
    <location>
        <begin position="394"/>
        <end position="422"/>
    </location>
</feature>
<feature type="domain" description="Fe-containing alcohol dehydrogenase-like C-terminal" evidence="6">
    <location>
        <begin position="194"/>
        <end position="386"/>
    </location>
</feature>
<dbReference type="AlphaFoldDB" id="A0A931J3Q5"/>
<dbReference type="CDD" id="cd08189">
    <property type="entry name" value="Fe-ADH-like"/>
    <property type="match status" value="1"/>
</dbReference>
<organism evidence="7 8">
    <name type="scientific">Inhella proteolytica</name>
    <dbReference type="NCBI Taxonomy" id="2795029"/>
    <lineage>
        <taxon>Bacteria</taxon>
        <taxon>Pseudomonadati</taxon>
        <taxon>Pseudomonadota</taxon>
        <taxon>Betaproteobacteria</taxon>
        <taxon>Burkholderiales</taxon>
        <taxon>Sphaerotilaceae</taxon>
        <taxon>Inhella</taxon>
    </lineage>
</organism>
<evidence type="ECO:0000259" key="5">
    <source>
        <dbReference type="Pfam" id="PF00465"/>
    </source>
</evidence>
<evidence type="ECO:0000256" key="3">
    <source>
        <dbReference type="ARBA" id="ARBA00023002"/>
    </source>
</evidence>
<feature type="domain" description="Alcohol dehydrogenase iron-type/glycerol dehydrogenase GldA" evidence="5">
    <location>
        <begin position="17"/>
        <end position="183"/>
    </location>
</feature>
<evidence type="ECO:0000313" key="8">
    <source>
        <dbReference type="Proteomes" id="UP000613266"/>
    </source>
</evidence>
<dbReference type="InterPro" id="IPR056798">
    <property type="entry name" value="ADH_Fe_C"/>
</dbReference>
<evidence type="ECO:0000256" key="4">
    <source>
        <dbReference type="SAM" id="MobiDB-lite"/>
    </source>
</evidence>
<dbReference type="FunFam" id="1.20.1090.10:FF:000001">
    <property type="entry name" value="Aldehyde-alcohol dehydrogenase"/>
    <property type="match status" value="1"/>
</dbReference>